<evidence type="ECO:0000313" key="2">
    <source>
        <dbReference type="Proteomes" id="UP000634004"/>
    </source>
</evidence>
<evidence type="ECO:0000313" key="1">
    <source>
        <dbReference type="EMBL" id="GHA84906.1"/>
    </source>
</evidence>
<gene>
    <name evidence="1" type="ORF">GCM10009069_05030</name>
</gene>
<reference evidence="1" key="2">
    <citation type="submission" date="2020-09" db="EMBL/GenBank/DDBJ databases">
        <authorList>
            <person name="Sun Q."/>
            <person name="Kim S."/>
        </authorList>
    </citation>
    <scope>NUCLEOTIDE SEQUENCE</scope>
    <source>
        <strain evidence="1">KCTC 32513</strain>
    </source>
</reference>
<sequence>MIIFAAGQWTGPNMSIPEVGVNTQADSTNRLAVKLDTVLFSHGNVTPGTGDMRVVINRNDTTRSGAFMWQTNYQAQAEWGLEGPDDLTLKVTDDGASSQSAMRVFCVTVAVHCAAGLTAQGALVCPSGSDYSNLSMGFSHGSGSPGAGEPRQLRIRRNGVESLAHRLE</sequence>
<name>A0A8J3G192_9PROT</name>
<protein>
    <submittedName>
        <fullName evidence="1">Uncharacterized protein</fullName>
    </submittedName>
</protein>
<reference evidence="1" key="1">
    <citation type="journal article" date="2014" name="Int. J. Syst. Evol. Microbiol.">
        <title>Complete genome sequence of Corynebacterium casei LMG S-19264T (=DSM 44701T), isolated from a smear-ripened cheese.</title>
        <authorList>
            <consortium name="US DOE Joint Genome Institute (JGI-PGF)"/>
            <person name="Walter F."/>
            <person name="Albersmeier A."/>
            <person name="Kalinowski J."/>
            <person name="Ruckert C."/>
        </authorList>
    </citation>
    <scope>NUCLEOTIDE SEQUENCE</scope>
    <source>
        <strain evidence="1">KCTC 32513</strain>
    </source>
</reference>
<proteinExistence type="predicted"/>
<dbReference type="Proteomes" id="UP000634004">
    <property type="component" value="Unassembled WGS sequence"/>
</dbReference>
<dbReference type="EMBL" id="BMZH01000002">
    <property type="protein sequence ID" value="GHA84906.1"/>
    <property type="molecule type" value="Genomic_DNA"/>
</dbReference>
<dbReference type="AlphaFoldDB" id="A0A8J3G192"/>
<accession>A0A8J3G192</accession>
<comment type="caution">
    <text evidence="1">The sequence shown here is derived from an EMBL/GenBank/DDBJ whole genome shotgun (WGS) entry which is preliminary data.</text>
</comment>
<keyword evidence="2" id="KW-1185">Reference proteome</keyword>
<organism evidence="1 2">
    <name type="scientific">Algimonas arctica</name>
    <dbReference type="NCBI Taxonomy" id="1479486"/>
    <lineage>
        <taxon>Bacteria</taxon>
        <taxon>Pseudomonadati</taxon>
        <taxon>Pseudomonadota</taxon>
        <taxon>Alphaproteobacteria</taxon>
        <taxon>Maricaulales</taxon>
        <taxon>Robiginitomaculaceae</taxon>
        <taxon>Algimonas</taxon>
    </lineage>
</organism>